<reference evidence="3 4" key="1">
    <citation type="submission" date="2020-10" db="EMBL/GenBank/DDBJ databases">
        <title>Complete genome sequence of Paludibaculum fermentans P105T, a facultatively anaerobic acidobacterium capable of dissimilatory Fe(III) reduction.</title>
        <authorList>
            <person name="Dedysh S.N."/>
            <person name="Beletsky A.V."/>
            <person name="Kulichevskaya I.S."/>
            <person name="Mardanov A.V."/>
            <person name="Ravin N.V."/>
        </authorList>
    </citation>
    <scope>NUCLEOTIDE SEQUENCE [LARGE SCALE GENOMIC DNA]</scope>
    <source>
        <strain evidence="3 4">P105</strain>
    </source>
</reference>
<gene>
    <name evidence="3" type="ORF">IRI77_00445</name>
</gene>
<name>A0A7S7NRJ4_PALFE</name>
<dbReference type="Gene3D" id="2.60.40.1190">
    <property type="match status" value="1"/>
</dbReference>
<evidence type="ECO:0000259" key="1">
    <source>
        <dbReference type="Pfam" id="PF06452"/>
    </source>
</evidence>
<feature type="domain" description="Carbohydrate-binding" evidence="1">
    <location>
        <begin position="52"/>
        <end position="161"/>
    </location>
</feature>
<dbReference type="Pfam" id="PF06452">
    <property type="entry name" value="CBM9_1"/>
    <property type="match status" value="1"/>
</dbReference>
<dbReference type="Pfam" id="PF19313">
    <property type="entry name" value="DUF5916"/>
    <property type="match status" value="1"/>
</dbReference>
<dbReference type="RefSeq" id="WP_194450129.1">
    <property type="nucleotide sequence ID" value="NZ_CP063849.1"/>
</dbReference>
<feature type="domain" description="DUF5916" evidence="2">
    <location>
        <begin position="233"/>
        <end position="310"/>
    </location>
</feature>
<protein>
    <submittedName>
        <fullName evidence="3">Carbohydrate binding family 9 domain-containing protein</fullName>
    </submittedName>
</protein>
<sequence>MPSIHIPKVTRAPKLADFIEGTPREAECVVTDFRQMDPGDGTPVSQPTAAFLSYDEKNLYAAFIAKDDPKLIRARVAKRKQILTDDRITINIDTFHDHLHAYWFDVNPYAIQFDGITTDGYGDDFSWEGLWHTEAKIVADGYVVLITIPFKTLRFPDAESQTWGVVLGRFINRNNEFSMWPFVTRRKLPQFVAQFGHMEGLRGISPGRNLYFTPYGLLSKSRYLDQTVAGPPVMARSTDPRAGLDAKMVIKDALTLDMTLNPDFSQVESDEPQVTVNQRFEVVYPEKRPFFMENASYFNTPQNLFFSRRIVDPEYGIRLTGKLGRWGIGVLAADDRAPGKSVASTDPLHGKRATDAVLSLQRDLFHDSHVRLFVTDREFSNGYNRVAALDTRLHFSSKWFLTAQGANSQTRLLDGTQLSGSTYYAKLNRQDRKLQYYTTYTDRSPGFRADLGYIPRVDIREVKSRIGYKWWREKGALVNFGPALIVLGNWNRRGQTQDWEADLEWSMEFKRLTSLIATRGESMELYLGREFRKSSNYVQFKTEWLKWLAWSSSYTNGAGVNYYPASGLAPELGDSQNATAELTLRPVNRLRLDETYIYSQLKTRKGWSGLPVVVSVYNNHIARSKLNYQFTREFSFRAIVDYNTVLPNTSLVSLEPARRAGYDLLFTYLLHPGTAIYAGYTDIYQNLALDPSRPPYLRYTNYPDFNTGRQAFVKLSYQFRF</sequence>
<proteinExistence type="predicted"/>
<dbReference type="GO" id="GO:0030246">
    <property type="term" value="F:carbohydrate binding"/>
    <property type="evidence" value="ECO:0007669"/>
    <property type="project" value="InterPro"/>
</dbReference>
<dbReference type="InterPro" id="IPR045670">
    <property type="entry name" value="DUF5916"/>
</dbReference>
<dbReference type="InterPro" id="IPR010502">
    <property type="entry name" value="Carb-bd_dom_fam9"/>
</dbReference>
<dbReference type="AlphaFoldDB" id="A0A7S7NRJ4"/>
<keyword evidence="4" id="KW-1185">Reference proteome</keyword>
<organism evidence="3 4">
    <name type="scientific">Paludibaculum fermentans</name>
    <dbReference type="NCBI Taxonomy" id="1473598"/>
    <lineage>
        <taxon>Bacteria</taxon>
        <taxon>Pseudomonadati</taxon>
        <taxon>Acidobacteriota</taxon>
        <taxon>Terriglobia</taxon>
        <taxon>Bryobacterales</taxon>
        <taxon>Bryobacteraceae</taxon>
        <taxon>Paludibaculum</taxon>
    </lineage>
</organism>
<dbReference type="GO" id="GO:0016052">
    <property type="term" value="P:carbohydrate catabolic process"/>
    <property type="evidence" value="ECO:0007669"/>
    <property type="project" value="InterPro"/>
</dbReference>
<dbReference type="KEGG" id="pfer:IRI77_00445"/>
<dbReference type="Proteomes" id="UP000593892">
    <property type="component" value="Chromosome"/>
</dbReference>
<dbReference type="SUPFAM" id="SSF49344">
    <property type="entry name" value="CBD9-like"/>
    <property type="match status" value="1"/>
</dbReference>
<dbReference type="EMBL" id="CP063849">
    <property type="protein sequence ID" value="QOY88467.1"/>
    <property type="molecule type" value="Genomic_DNA"/>
</dbReference>
<evidence type="ECO:0000313" key="3">
    <source>
        <dbReference type="EMBL" id="QOY88467.1"/>
    </source>
</evidence>
<dbReference type="GO" id="GO:0004553">
    <property type="term" value="F:hydrolase activity, hydrolyzing O-glycosyl compounds"/>
    <property type="evidence" value="ECO:0007669"/>
    <property type="project" value="InterPro"/>
</dbReference>
<dbReference type="CDD" id="cd09618">
    <property type="entry name" value="CBM9_like_2"/>
    <property type="match status" value="1"/>
</dbReference>
<accession>A0A7S7NRJ4</accession>
<evidence type="ECO:0000313" key="4">
    <source>
        <dbReference type="Proteomes" id="UP000593892"/>
    </source>
</evidence>
<evidence type="ECO:0000259" key="2">
    <source>
        <dbReference type="Pfam" id="PF19313"/>
    </source>
</evidence>